<evidence type="ECO:0000256" key="10">
    <source>
        <dbReference type="SAM" id="Coils"/>
    </source>
</evidence>
<keyword evidence="2" id="KW-0813">Transport</keyword>
<keyword evidence="11" id="KW-0732">Signal</keyword>
<dbReference type="GO" id="GO:0046930">
    <property type="term" value="C:pore complex"/>
    <property type="evidence" value="ECO:0007669"/>
    <property type="project" value="UniProtKB-KW"/>
</dbReference>
<keyword evidence="8" id="KW-0998">Cell outer membrane</keyword>
<evidence type="ECO:0000256" key="2">
    <source>
        <dbReference type="ARBA" id="ARBA00022448"/>
    </source>
</evidence>
<name>A0A853PYM2_BACFG</name>
<dbReference type="InterPro" id="IPR036737">
    <property type="entry name" value="OmpA-like_sf"/>
</dbReference>
<evidence type="ECO:0000256" key="11">
    <source>
        <dbReference type="SAM" id="SignalP"/>
    </source>
</evidence>
<dbReference type="EMBL" id="LIDT01000013">
    <property type="protein sequence ID" value="OCR33928.1"/>
    <property type="molecule type" value="Genomic_DNA"/>
</dbReference>
<feature type="coiled-coil region" evidence="10">
    <location>
        <begin position="233"/>
        <end position="267"/>
    </location>
</feature>
<evidence type="ECO:0000256" key="5">
    <source>
        <dbReference type="ARBA" id="ARBA00023065"/>
    </source>
</evidence>
<dbReference type="CDD" id="cd07185">
    <property type="entry name" value="OmpA_C-like"/>
    <property type="match status" value="1"/>
</dbReference>
<dbReference type="InterPro" id="IPR011250">
    <property type="entry name" value="OMP/PagP_B-barrel"/>
</dbReference>
<feature type="signal peptide" evidence="11">
    <location>
        <begin position="1"/>
        <end position="31"/>
    </location>
</feature>
<keyword evidence="7 9" id="KW-0472">Membrane</keyword>
<dbReference type="InterPro" id="IPR006665">
    <property type="entry name" value="OmpA-like"/>
</dbReference>
<dbReference type="PANTHER" id="PTHR30329:SF21">
    <property type="entry name" value="LIPOPROTEIN YIAD-RELATED"/>
    <property type="match status" value="1"/>
</dbReference>
<comment type="caution">
    <text evidence="12">The sequence shown here is derived from an EMBL/GenBank/DDBJ whole genome shotgun (WGS) entry which is preliminary data.</text>
</comment>
<dbReference type="InterPro" id="IPR006664">
    <property type="entry name" value="OMP_bac"/>
</dbReference>
<evidence type="ECO:0000256" key="4">
    <source>
        <dbReference type="ARBA" id="ARBA00022692"/>
    </source>
</evidence>
<evidence type="ECO:0000256" key="8">
    <source>
        <dbReference type="ARBA" id="ARBA00023237"/>
    </source>
</evidence>
<dbReference type="PROSITE" id="PS51123">
    <property type="entry name" value="OMPA_2"/>
    <property type="match status" value="1"/>
</dbReference>
<evidence type="ECO:0000256" key="7">
    <source>
        <dbReference type="ARBA" id="ARBA00023136"/>
    </source>
</evidence>
<keyword evidence="6" id="KW-0626">Porin</keyword>
<dbReference type="GO" id="GO:0015288">
    <property type="term" value="F:porin activity"/>
    <property type="evidence" value="ECO:0007669"/>
    <property type="project" value="UniProtKB-KW"/>
</dbReference>
<proteinExistence type="predicted"/>
<dbReference type="SUPFAM" id="SSF56925">
    <property type="entry name" value="OMPA-like"/>
    <property type="match status" value="1"/>
</dbReference>
<dbReference type="Gene3D" id="3.30.1330.60">
    <property type="entry name" value="OmpA-like domain"/>
    <property type="match status" value="1"/>
</dbReference>
<evidence type="ECO:0000256" key="6">
    <source>
        <dbReference type="ARBA" id="ARBA00023114"/>
    </source>
</evidence>
<evidence type="ECO:0000313" key="12">
    <source>
        <dbReference type="EMBL" id="OCR33928.1"/>
    </source>
</evidence>
<protein>
    <submittedName>
        <fullName evidence="12">Membrane protein</fullName>
    </submittedName>
</protein>
<organism evidence="12 13">
    <name type="scientific">Bacteroides fragilis</name>
    <dbReference type="NCBI Taxonomy" id="817"/>
    <lineage>
        <taxon>Bacteria</taxon>
        <taxon>Pseudomonadati</taxon>
        <taxon>Bacteroidota</taxon>
        <taxon>Bacteroidia</taxon>
        <taxon>Bacteroidales</taxon>
        <taxon>Bacteroidaceae</taxon>
        <taxon>Bacteroides</taxon>
    </lineage>
</organism>
<evidence type="ECO:0000256" key="1">
    <source>
        <dbReference type="ARBA" id="ARBA00004571"/>
    </source>
</evidence>
<evidence type="ECO:0000256" key="3">
    <source>
        <dbReference type="ARBA" id="ARBA00022452"/>
    </source>
</evidence>
<keyword evidence="4" id="KW-0812">Transmembrane</keyword>
<gene>
    <name evidence="12" type="ORF">AC094_13350</name>
</gene>
<comment type="subcellular location">
    <subcellularLocation>
        <location evidence="1">Cell outer membrane</location>
        <topology evidence="1">Multi-pass membrane protein</topology>
    </subcellularLocation>
</comment>
<dbReference type="PRINTS" id="PR01021">
    <property type="entry name" value="OMPADOMAIN"/>
</dbReference>
<dbReference type="Pfam" id="PF00691">
    <property type="entry name" value="OmpA"/>
    <property type="match status" value="1"/>
</dbReference>
<keyword evidence="3" id="KW-1134">Transmembrane beta strand</keyword>
<dbReference type="Proteomes" id="UP000093197">
    <property type="component" value="Unassembled WGS sequence"/>
</dbReference>
<accession>A0A853PYM2</accession>
<sequence length="389" mass="43797">MFNQTNLKFREMKKSIFMFALATLMSASVFAQDNDAKRLPGYKTTFEGNGFWNNWFMSANFGAQSLFAENSKDAKFRNTITFMPTLSVGKWFNPYWGVRLQGTGGSLHGFTSGANSMLHYQYGAVHADFMFGLINFFAPYKENRRFDIVPFAGIGGAFIRKGDQSFTINAGIQARYRISKRFDINVEYQGAILDDDMVVRGGFPNDGISGLTAGVTFRFGKTGFKKGYSSRQYNAIKSNYSDLEANYATLKKENAAQQAEIAELKARKPEIVKEETVIDNSEIKALPSTITFPFNSSKIELSQEVSIFNIAEFLKANPEIRVRLTGYADKRGSEQANRIVSERRANAVTEVFVNKYGIAKDRITTEFKGTSTKFENDDWNRAVVVELIK</sequence>
<keyword evidence="5" id="KW-0406">Ion transport</keyword>
<dbReference type="GO" id="GO:0006811">
    <property type="term" value="P:monoatomic ion transport"/>
    <property type="evidence" value="ECO:0007669"/>
    <property type="project" value="UniProtKB-KW"/>
</dbReference>
<dbReference type="Gene3D" id="1.20.5.400">
    <property type="match status" value="1"/>
</dbReference>
<evidence type="ECO:0000313" key="13">
    <source>
        <dbReference type="Proteomes" id="UP000093197"/>
    </source>
</evidence>
<dbReference type="PANTHER" id="PTHR30329">
    <property type="entry name" value="STATOR ELEMENT OF FLAGELLAR MOTOR COMPLEX"/>
    <property type="match status" value="1"/>
</dbReference>
<feature type="chain" id="PRO_5041143719" evidence="11">
    <location>
        <begin position="32"/>
        <end position="389"/>
    </location>
</feature>
<evidence type="ECO:0000256" key="9">
    <source>
        <dbReference type="PROSITE-ProRule" id="PRU00473"/>
    </source>
</evidence>
<dbReference type="GO" id="GO:0009279">
    <property type="term" value="C:cell outer membrane"/>
    <property type="evidence" value="ECO:0007669"/>
    <property type="project" value="UniProtKB-SubCell"/>
</dbReference>
<dbReference type="Gene3D" id="2.40.160.20">
    <property type="match status" value="1"/>
</dbReference>
<reference evidence="12 13" key="1">
    <citation type="journal article" date="2016" name="PLoS ONE">
        <title>Genomic Diversity of Enterotoxigenic Strains of Bacteroides fragilis.</title>
        <authorList>
            <person name="Pierce J.V."/>
            <person name="Bernstein H.D."/>
        </authorList>
    </citation>
    <scope>NUCLEOTIDE SEQUENCE [LARGE SCALE GENOMIC DNA]</scope>
    <source>
        <strain evidence="12 13">20793-3</strain>
    </source>
</reference>
<dbReference type="SUPFAM" id="SSF103088">
    <property type="entry name" value="OmpA-like"/>
    <property type="match status" value="1"/>
</dbReference>
<dbReference type="InterPro" id="IPR050330">
    <property type="entry name" value="Bact_OuterMem_StrucFunc"/>
</dbReference>
<dbReference type="AlphaFoldDB" id="A0A853PYM2"/>
<keyword evidence="10" id="KW-0175">Coiled coil</keyword>